<keyword evidence="2" id="KW-1185">Reference proteome</keyword>
<accession>A0A8S1X3E0</accession>
<evidence type="ECO:0000313" key="1">
    <source>
        <dbReference type="EMBL" id="CAD8196684.1"/>
    </source>
</evidence>
<protein>
    <submittedName>
        <fullName evidence="1">Uncharacterized protein</fullName>
    </submittedName>
</protein>
<sequence>MIRPRGGDLVYTVEEFETMIEDIKICKSLESQTNCQQTSQRLILVLTWRE</sequence>
<organism evidence="1 2">
    <name type="scientific">Paramecium octaurelia</name>
    <dbReference type="NCBI Taxonomy" id="43137"/>
    <lineage>
        <taxon>Eukaryota</taxon>
        <taxon>Sar</taxon>
        <taxon>Alveolata</taxon>
        <taxon>Ciliophora</taxon>
        <taxon>Intramacronucleata</taxon>
        <taxon>Oligohymenophorea</taxon>
        <taxon>Peniculida</taxon>
        <taxon>Parameciidae</taxon>
        <taxon>Paramecium</taxon>
    </lineage>
</organism>
<reference evidence="1" key="1">
    <citation type="submission" date="2021-01" db="EMBL/GenBank/DDBJ databases">
        <authorList>
            <consortium name="Genoscope - CEA"/>
            <person name="William W."/>
        </authorList>
    </citation>
    <scope>NUCLEOTIDE SEQUENCE</scope>
</reference>
<dbReference type="EMBL" id="CAJJDP010000112">
    <property type="protein sequence ID" value="CAD8196684.1"/>
    <property type="molecule type" value="Genomic_DNA"/>
</dbReference>
<evidence type="ECO:0000313" key="2">
    <source>
        <dbReference type="Proteomes" id="UP000683925"/>
    </source>
</evidence>
<dbReference type="Proteomes" id="UP000683925">
    <property type="component" value="Unassembled WGS sequence"/>
</dbReference>
<dbReference type="Pfam" id="PF03932">
    <property type="entry name" value="CutC"/>
    <property type="match status" value="1"/>
</dbReference>
<name>A0A8S1X3E0_PAROT</name>
<dbReference type="InterPro" id="IPR005627">
    <property type="entry name" value="CutC-like"/>
</dbReference>
<comment type="caution">
    <text evidence="1">The sequence shown here is derived from an EMBL/GenBank/DDBJ whole genome shotgun (WGS) entry which is preliminary data.</text>
</comment>
<dbReference type="OrthoDB" id="7392499at2759"/>
<dbReference type="AlphaFoldDB" id="A0A8S1X3E0"/>
<gene>
    <name evidence="1" type="ORF">POCTA_138.1.T1120129</name>
</gene>
<proteinExistence type="predicted"/>